<accession>A0A2I1G882</accession>
<sequence length="98" mass="11382">MSQTSEVTSTGYEILREAARRDLQIYTNKMANQMKKKNKRPNKYEVGDLVRISIPKIDRSGTDCPKLPCKIIKMTENNQYLLGTKFGIINILLFTWRN</sequence>
<organism evidence="1 2">
    <name type="scientific">Rhizophagus irregularis</name>
    <dbReference type="NCBI Taxonomy" id="588596"/>
    <lineage>
        <taxon>Eukaryota</taxon>
        <taxon>Fungi</taxon>
        <taxon>Fungi incertae sedis</taxon>
        <taxon>Mucoromycota</taxon>
        <taxon>Glomeromycotina</taxon>
        <taxon>Glomeromycetes</taxon>
        <taxon>Glomerales</taxon>
        <taxon>Glomeraceae</taxon>
        <taxon>Rhizophagus</taxon>
    </lineage>
</organism>
<comment type="caution">
    <text evidence="1">The sequence shown here is derived from an EMBL/GenBank/DDBJ whole genome shotgun (WGS) entry which is preliminary data.</text>
</comment>
<keyword evidence="2" id="KW-1185">Reference proteome</keyword>
<dbReference type="AlphaFoldDB" id="A0A2I1G882"/>
<evidence type="ECO:0000313" key="1">
    <source>
        <dbReference type="EMBL" id="PKY42799.1"/>
    </source>
</evidence>
<name>A0A2I1G882_9GLOM</name>
<dbReference type="Proteomes" id="UP000234323">
    <property type="component" value="Unassembled WGS sequence"/>
</dbReference>
<proteinExistence type="predicted"/>
<gene>
    <name evidence="1" type="ORF">RhiirA4_456658</name>
</gene>
<dbReference type="VEuPathDB" id="FungiDB:RhiirA1_437100"/>
<reference evidence="1 2" key="1">
    <citation type="submission" date="2015-10" db="EMBL/GenBank/DDBJ databases">
        <title>Genome analyses suggest a sexual origin of heterokaryosis in a supposedly ancient asexual fungus.</title>
        <authorList>
            <person name="Ropars J."/>
            <person name="Sedzielewska K."/>
            <person name="Noel J."/>
            <person name="Charron P."/>
            <person name="Farinelli L."/>
            <person name="Marton T."/>
            <person name="Kruger M."/>
            <person name="Pelin A."/>
            <person name="Brachmann A."/>
            <person name="Corradi N."/>
        </authorList>
    </citation>
    <scope>NUCLEOTIDE SEQUENCE [LARGE SCALE GENOMIC DNA]</scope>
    <source>
        <strain evidence="1 2">A4</strain>
    </source>
</reference>
<dbReference type="EMBL" id="LLXI01000217">
    <property type="protein sequence ID" value="PKY42799.1"/>
    <property type="molecule type" value="Genomic_DNA"/>
</dbReference>
<evidence type="ECO:0000313" key="2">
    <source>
        <dbReference type="Proteomes" id="UP000234323"/>
    </source>
</evidence>
<protein>
    <submittedName>
        <fullName evidence="1">Uncharacterized protein</fullName>
    </submittedName>
</protein>